<name>D7FWT6_ECTSI</name>
<organism evidence="1 2">
    <name type="scientific">Ectocarpus siliculosus</name>
    <name type="common">Brown alga</name>
    <name type="synonym">Conferva siliculosa</name>
    <dbReference type="NCBI Taxonomy" id="2880"/>
    <lineage>
        <taxon>Eukaryota</taxon>
        <taxon>Sar</taxon>
        <taxon>Stramenopiles</taxon>
        <taxon>Ochrophyta</taxon>
        <taxon>PX clade</taxon>
        <taxon>Phaeophyceae</taxon>
        <taxon>Ectocarpales</taxon>
        <taxon>Ectocarpaceae</taxon>
        <taxon>Ectocarpus</taxon>
    </lineage>
</organism>
<keyword evidence="2" id="KW-1185">Reference proteome</keyword>
<proteinExistence type="predicted"/>
<protein>
    <submittedName>
        <fullName evidence="1">Uncharacterized protein</fullName>
    </submittedName>
</protein>
<gene>
    <name evidence="1" type="ORF">Esi_0313_0001</name>
</gene>
<accession>D7FWT6</accession>
<dbReference type="EMBL" id="FN648502">
    <property type="protein sequence ID" value="CBJ32174.1"/>
    <property type="molecule type" value="Genomic_DNA"/>
</dbReference>
<sequence length="42" mass="4969">MNQMNQDIHFSAKHSQYVSSIHDNAEKFDPRAEEAFKYVQRA</sequence>
<dbReference type="InParanoid" id="D7FWT6"/>
<evidence type="ECO:0000313" key="1">
    <source>
        <dbReference type="EMBL" id="CBJ32174.1"/>
    </source>
</evidence>
<evidence type="ECO:0000313" key="2">
    <source>
        <dbReference type="Proteomes" id="UP000002630"/>
    </source>
</evidence>
<dbReference type="Proteomes" id="UP000002630">
    <property type="component" value="Linkage Group LG30"/>
</dbReference>
<dbReference type="EMBL" id="FN649755">
    <property type="protein sequence ID" value="CBJ32174.1"/>
    <property type="molecule type" value="Genomic_DNA"/>
</dbReference>
<reference evidence="1 2" key="1">
    <citation type="journal article" date="2010" name="Nature">
        <title>The Ectocarpus genome and the independent evolution of multicellularity in brown algae.</title>
        <authorList>
            <person name="Cock J.M."/>
            <person name="Sterck L."/>
            <person name="Rouze P."/>
            <person name="Scornet D."/>
            <person name="Allen A.E."/>
            <person name="Amoutzias G."/>
            <person name="Anthouard V."/>
            <person name="Artiguenave F."/>
            <person name="Aury J.M."/>
            <person name="Badger J.H."/>
            <person name="Beszteri B."/>
            <person name="Billiau K."/>
            <person name="Bonnet E."/>
            <person name="Bothwell J.H."/>
            <person name="Bowler C."/>
            <person name="Boyen C."/>
            <person name="Brownlee C."/>
            <person name="Carrano C.J."/>
            <person name="Charrier B."/>
            <person name="Cho G.Y."/>
            <person name="Coelho S.M."/>
            <person name="Collen J."/>
            <person name="Corre E."/>
            <person name="Da Silva C."/>
            <person name="Delage L."/>
            <person name="Delaroque N."/>
            <person name="Dittami S.M."/>
            <person name="Doulbeau S."/>
            <person name="Elias M."/>
            <person name="Farnham G."/>
            <person name="Gachon C.M."/>
            <person name="Gschloessl B."/>
            <person name="Heesch S."/>
            <person name="Jabbari K."/>
            <person name="Jubin C."/>
            <person name="Kawai H."/>
            <person name="Kimura K."/>
            <person name="Kloareg B."/>
            <person name="Kupper F.C."/>
            <person name="Lang D."/>
            <person name="Le Bail A."/>
            <person name="Leblanc C."/>
            <person name="Lerouge P."/>
            <person name="Lohr M."/>
            <person name="Lopez P.J."/>
            <person name="Martens C."/>
            <person name="Maumus F."/>
            <person name="Michel G."/>
            <person name="Miranda-Saavedra D."/>
            <person name="Morales J."/>
            <person name="Moreau H."/>
            <person name="Motomura T."/>
            <person name="Nagasato C."/>
            <person name="Napoli C.A."/>
            <person name="Nelson D.R."/>
            <person name="Nyvall-Collen P."/>
            <person name="Peters A.F."/>
            <person name="Pommier C."/>
            <person name="Potin P."/>
            <person name="Poulain J."/>
            <person name="Quesneville H."/>
            <person name="Read B."/>
            <person name="Rensing S.A."/>
            <person name="Ritter A."/>
            <person name="Rousvoal S."/>
            <person name="Samanta M."/>
            <person name="Samson G."/>
            <person name="Schroeder D.C."/>
            <person name="Segurens B."/>
            <person name="Strittmatter M."/>
            <person name="Tonon T."/>
            <person name="Tregear J.W."/>
            <person name="Valentin K."/>
            <person name="von Dassow P."/>
            <person name="Yamagishi T."/>
            <person name="Van de Peer Y."/>
            <person name="Wincker P."/>
        </authorList>
    </citation>
    <scope>NUCLEOTIDE SEQUENCE [LARGE SCALE GENOMIC DNA]</scope>
    <source>
        <strain evidence="2">Ec32 / CCAP1310/4</strain>
    </source>
</reference>
<dbReference type="AlphaFoldDB" id="D7FWT6"/>